<dbReference type="OrthoDB" id="3933243at2759"/>
<accession>A0A6A6S4B8</accession>
<evidence type="ECO:0000256" key="1">
    <source>
        <dbReference type="SAM" id="MobiDB-lite"/>
    </source>
</evidence>
<feature type="chain" id="PRO_5025487892" evidence="2">
    <location>
        <begin position="19"/>
        <end position="299"/>
    </location>
</feature>
<keyword evidence="4" id="KW-1185">Reference proteome</keyword>
<organism evidence="3 4">
    <name type="scientific">Massarina eburnea CBS 473.64</name>
    <dbReference type="NCBI Taxonomy" id="1395130"/>
    <lineage>
        <taxon>Eukaryota</taxon>
        <taxon>Fungi</taxon>
        <taxon>Dikarya</taxon>
        <taxon>Ascomycota</taxon>
        <taxon>Pezizomycotina</taxon>
        <taxon>Dothideomycetes</taxon>
        <taxon>Pleosporomycetidae</taxon>
        <taxon>Pleosporales</taxon>
        <taxon>Massarineae</taxon>
        <taxon>Massarinaceae</taxon>
        <taxon>Massarina</taxon>
    </lineage>
</organism>
<feature type="compositionally biased region" description="Basic and acidic residues" evidence="1">
    <location>
        <begin position="280"/>
        <end position="299"/>
    </location>
</feature>
<sequence length="299" mass="31396">MFSKTFAVLALATGFAAGNDISLNNNVLGGNGIGGNQFSFIDGFQNFQQQQQVIQVQQENFQLVQSNGVQQQVFQQVNQVLVVDNQQNGFNNQLNNLFRQANFRNGNRGVTTVMMVVTQVNVAVDDGRGNQLQQQVFAQSLIVANRGQRVTQSVMIFDSRTLIAADIIGAGGIGAGIAAQGQGVGIAGIGGANGVAGASATGTAAAAAAMPTKTRGVQLLASKPTWSSVAEDPAATQGAAWQAEIQDLQRADQDAGDNDVNNDVAKQEMEAQMAAAEQVKQGEEAKQEEKPAEGEEKAE</sequence>
<feature type="region of interest" description="Disordered" evidence="1">
    <location>
        <begin position="250"/>
        <end position="299"/>
    </location>
</feature>
<evidence type="ECO:0000313" key="3">
    <source>
        <dbReference type="EMBL" id="KAF2642137.1"/>
    </source>
</evidence>
<name>A0A6A6S4B8_9PLEO</name>
<feature type="compositionally biased region" description="Low complexity" evidence="1">
    <location>
        <begin position="258"/>
        <end position="279"/>
    </location>
</feature>
<evidence type="ECO:0000313" key="4">
    <source>
        <dbReference type="Proteomes" id="UP000799753"/>
    </source>
</evidence>
<protein>
    <submittedName>
        <fullName evidence="3">Uncharacterized protein</fullName>
    </submittedName>
</protein>
<dbReference type="EMBL" id="MU006782">
    <property type="protein sequence ID" value="KAF2642137.1"/>
    <property type="molecule type" value="Genomic_DNA"/>
</dbReference>
<proteinExistence type="predicted"/>
<dbReference type="AlphaFoldDB" id="A0A6A6S4B8"/>
<keyword evidence="2" id="KW-0732">Signal</keyword>
<evidence type="ECO:0000256" key="2">
    <source>
        <dbReference type="SAM" id="SignalP"/>
    </source>
</evidence>
<gene>
    <name evidence="3" type="ORF">P280DRAFT_489424</name>
</gene>
<reference evidence="3" key="1">
    <citation type="journal article" date="2020" name="Stud. Mycol.">
        <title>101 Dothideomycetes genomes: a test case for predicting lifestyles and emergence of pathogens.</title>
        <authorList>
            <person name="Haridas S."/>
            <person name="Albert R."/>
            <person name="Binder M."/>
            <person name="Bloem J."/>
            <person name="Labutti K."/>
            <person name="Salamov A."/>
            <person name="Andreopoulos B."/>
            <person name="Baker S."/>
            <person name="Barry K."/>
            <person name="Bills G."/>
            <person name="Bluhm B."/>
            <person name="Cannon C."/>
            <person name="Castanera R."/>
            <person name="Culley D."/>
            <person name="Daum C."/>
            <person name="Ezra D."/>
            <person name="Gonzalez J."/>
            <person name="Henrissat B."/>
            <person name="Kuo A."/>
            <person name="Liang C."/>
            <person name="Lipzen A."/>
            <person name="Lutzoni F."/>
            <person name="Magnuson J."/>
            <person name="Mondo S."/>
            <person name="Nolan M."/>
            <person name="Ohm R."/>
            <person name="Pangilinan J."/>
            <person name="Park H.-J."/>
            <person name="Ramirez L."/>
            <person name="Alfaro M."/>
            <person name="Sun H."/>
            <person name="Tritt A."/>
            <person name="Yoshinaga Y."/>
            <person name="Zwiers L.-H."/>
            <person name="Turgeon B."/>
            <person name="Goodwin S."/>
            <person name="Spatafora J."/>
            <person name="Crous P."/>
            <person name="Grigoriev I."/>
        </authorList>
    </citation>
    <scope>NUCLEOTIDE SEQUENCE</scope>
    <source>
        <strain evidence="3">CBS 473.64</strain>
    </source>
</reference>
<dbReference type="Proteomes" id="UP000799753">
    <property type="component" value="Unassembled WGS sequence"/>
</dbReference>
<feature type="signal peptide" evidence="2">
    <location>
        <begin position="1"/>
        <end position="18"/>
    </location>
</feature>